<dbReference type="PIRSF" id="PIRSF006728">
    <property type="entry name" value="CinA"/>
    <property type="match status" value="1"/>
</dbReference>
<dbReference type="EMBL" id="JBHULU010000010">
    <property type="protein sequence ID" value="MFD2513611.1"/>
    <property type="molecule type" value="Genomic_DNA"/>
</dbReference>
<dbReference type="InterPro" id="IPR036425">
    <property type="entry name" value="MoaB/Mog-like_dom_sf"/>
</dbReference>
<reference evidence="4" key="1">
    <citation type="journal article" date="2019" name="Int. J. Syst. Evol. Microbiol.">
        <title>The Global Catalogue of Microorganisms (GCM) 10K type strain sequencing project: providing services to taxonomists for standard genome sequencing and annotation.</title>
        <authorList>
            <consortium name="The Broad Institute Genomics Platform"/>
            <consortium name="The Broad Institute Genome Sequencing Center for Infectious Disease"/>
            <person name="Wu L."/>
            <person name="Ma J."/>
        </authorList>
    </citation>
    <scope>NUCLEOTIDE SEQUENCE [LARGE SCALE GENOMIC DNA]</scope>
    <source>
        <strain evidence="4">KCTC 42498</strain>
    </source>
</reference>
<dbReference type="Pfam" id="PF02464">
    <property type="entry name" value="CinA"/>
    <property type="match status" value="1"/>
</dbReference>
<dbReference type="NCBIfam" id="TIGR00199">
    <property type="entry name" value="PncC_domain"/>
    <property type="match status" value="1"/>
</dbReference>
<comment type="caution">
    <text evidence="3">The sequence shown here is derived from an EMBL/GenBank/DDBJ whole genome shotgun (WGS) entry which is preliminary data.</text>
</comment>
<accession>A0ABW5IIZ9</accession>
<dbReference type="Proteomes" id="UP001597544">
    <property type="component" value="Unassembled WGS sequence"/>
</dbReference>
<dbReference type="HAMAP" id="MF_00226_B">
    <property type="entry name" value="CinA_B"/>
    <property type="match status" value="1"/>
</dbReference>
<dbReference type="InterPro" id="IPR008135">
    <property type="entry name" value="Competence-induced_CinA"/>
</dbReference>
<dbReference type="NCBIfam" id="TIGR00200">
    <property type="entry name" value="cinA_nterm"/>
    <property type="match status" value="1"/>
</dbReference>
<dbReference type="Gene3D" id="3.90.950.20">
    <property type="entry name" value="CinA-like"/>
    <property type="match status" value="1"/>
</dbReference>
<dbReference type="InterPro" id="IPR036653">
    <property type="entry name" value="CinA-like_C"/>
</dbReference>
<evidence type="ECO:0000259" key="2">
    <source>
        <dbReference type="SMART" id="SM00852"/>
    </source>
</evidence>
<name>A0ABW5IIZ9_9BACT</name>
<evidence type="ECO:0000256" key="1">
    <source>
        <dbReference type="HAMAP-Rule" id="MF_00226"/>
    </source>
</evidence>
<sequence>MSLTDLRINQTKIYMKAVIAEIITIGDEILFGQIVDTNSAWMGTELTKIGIRVKQITSISDSAEHIIKALDDAKTRADIILITGGLGPTKDDLTKMVLTGYFKTKLKLHEPSLTDVTEIFKARGRELTELNRQQAFLPETCTPIRNVLGTAPGMWFEQDEKVFVSMPGVPFEMKRMMTATVLPQLKAYFKTPEIIHKVVQTVGIPESMLSDKLEAWEKSLPQHIKLAYLPHLGGVRLRLTGQGSDAAQLEQEMQAEVEKLLQIIPDYIFALGEISLEEAVGQLLKARGFTIATAESCTGGYLAHKITSISGSSDYYQGSIIAYHNEVKIRELNVKTETLQQHGAVSEATVKEMAENVRQKFNTDIGVATSGIAGPGGGTPAKPVGTIWIAYADKARTVAKLLNFNKDRLLNIEYTAMAVLNLVRQSLTSTVEE</sequence>
<evidence type="ECO:0000313" key="4">
    <source>
        <dbReference type="Proteomes" id="UP001597544"/>
    </source>
</evidence>
<dbReference type="SMART" id="SM00852">
    <property type="entry name" value="MoCF_biosynth"/>
    <property type="match status" value="1"/>
</dbReference>
<protein>
    <recommendedName>
        <fullName evidence="1">CinA-like protein</fullName>
    </recommendedName>
</protein>
<gene>
    <name evidence="3" type="ORF">ACFSRY_07015</name>
</gene>
<comment type="similarity">
    <text evidence="1">Belongs to the CinA family.</text>
</comment>
<keyword evidence="4" id="KW-1185">Reference proteome</keyword>
<dbReference type="NCBIfam" id="NF001813">
    <property type="entry name" value="PRK00549.1"/>
    <property type="match status" value="1"/>
</dbReference>
<dbReference type="PANTHER" id="PTHR13939:SF0">
    <property type="entry name" value="NMN AMIDOHYDROLASE-LIKE PROTEIN YFAY"/>
    <property type="match status" value="1"/>
</dbReference>
<dbReference type="InterPro" id="IPR050101">
    <property type="entry name" value="CinA"/>
</dbReference>
<dbReference type="InterPro" id="IPR001453">
    <property type="entry name" value="MoaB/Mog_dom"/>
</dbReference>
<dbReference type="NCBIfam" id="TIGR00177">
    <property type="entry name" value="molyb_syn"/>
    <property type="match status" value="1"/>
</dbReference>
<dbReference type="SUPFAM" id="SSF142433">
    <property type="entry name" value="CinA-like"/>
    <property type="match status" value="1"/>
</dbReference>
<dbReference type="Pfam" id="PF18146">
    <property type="entry name" value="CinA_KH"/>
    <property type="match status" value="1"/>
</dbReference>
<dbReference type="InterPro" id="IPR041424">
    <property type="entry name" value="CinA_KH"/>
</dbReference>
<dbReference type="PANTHER" id="PTHR13939">
    <property type="entry name" value="NICOTINAMIDE-NUCLEOTIDE AMIDOHYDROLASE PNCC"/>
    <property type="match status" value="1"/>
</dbReference>
<proteinExistence type="inferred from homology"/>
<feature type="domain" description="MoaB/Mog" evidence="2">
    <location>
        <begin position="21"/>
        <end position="188"/>
    </location>
</feature>
<dbReference type="InterPro" id="IPR008136">
    <property type="entry name" value="CinA_C"/>
</dbReference>
<dbReference type="SUPFAM" id="SSF53218">
    <property type="entry name" value="Molybdenum cofactor biosynthesis proteins"/>
    <property type="match status" value="1"/>
</dbReference>
<organism evidence="3 4">
    <name type="scientific">Pontibacter locisalis</name>
    <dbReference type="NCBI Taxonomy" id="1719035"/>
    <lineage>
        <taxon>Bacteria</taxon>
        <taxon>Pseudomonadati</taxon>
        <taxon>Bacteroidota</taxon>
        <taxon>Cytophagia</taxon>
        <taxon>Cytophagales</taxon>
        <taxon>Hymenobacteraceae</taxon>
        <taxon>Pontibacter</taxon>
    </lineage>
</organism>
<dbReference type="Pfam" id="PF00994">
    <property type="entry name" value="MoCF_biosynth"/>
    <property type="match status" value="1"/>
</dbReference>
<dbReference type="CDD" id="cd00885">
    <property type="entry name" value="cinA"/>
    <property type="match status" value="1"/>
</dbReference>
<dbReference type="RefSeq" id="WP_377504498.1">
    <property type="nucleotide sequence ID" value="NZ_JBHULU010000010.1"/>
</dbReference>
<dbReference type="Gene3D" id="3.40.980.10">
    <property type="entry name" value="MoaB/Mog-like domain"/>
    <property type="match status" value="1"/>
</dbReference>
<evidence type="ECO:0000313" key="3">
    <source>
        <dbReference type="EMBL" id="MFD2513611.1"/>
    </source>
</evidence>